<comment type="caution">
    <text evidence="4">The sequence shown here is derived from an EMBL/GenBank/DDBJ whole genome shotgun (WGS) entry which is preliminary data.</text>
</comment>
<evidence type="ECO:0000313" key="4">
    <source>
        <dbReference type="EMBL" id="KAH7145426.1"/>
    </source>
</evidence>
<dbReference type="PROSITE" id="PS51892">
    <property type="entry name" value="SUBTILASE"/>
    <property type="match status" value="1"/>
</dbReference>
<name>A0A9P9J3B0_9HYPO</name>
<dbReference type="Gene3D" id="3.40.50.200">
    <property type="entry name" value="Peptidase S8/S53 domain"/>
    <property type="match status" value="1"/>
</dbReference>
<dbReference type="SUPFAM" id="SSF52743">
    <property type="entry name" value="Subtilisin-like"/>
    <property type="match status" value="1"/>
</dbReference>
<organism evidence="4 5">
    <name type="scientific">Dactylonectria estremocensis</name>
    <dbReference type="NCBI Taxonomy" id="1079267"/>
    <lineage>
        <taxon>Eukaryota</taxon>
        <taxon>Fungi</taxon>
        <taxon>Dikarya</taxon>
        <taxon>Ascomycota</taxon>
        <taxon>Pezizomycotina</taxon>
        <taxon>Sordariomycetes</taxon>
        <taxon>Hypocreomycetidae</taxon>
        <taxon>Hypocreales</taxon>
        <taxon>Nectriaceae</taxon>
        <taxon>Dactylonectria</taxon>
    </lineage>
</organism>
<dbReference type="Pfam" id="PF00082">
    <property type="entry name" value="Peptidase_S8"/>
    <property type="match status" value="1"/>
</dbReference>
<evidence type="ECO:0000256" key="1">
    <source>
        <dbReference type="PROSITE-ProRule" id="PRU01240"/>
    </source>
</evidence>
<feature type="region of interest" description="Disordered" evidence="2">
    <location>
        <begin position="102"/>
        <end position="125"/>
    </location>
</feature>
<feature type="compositionally biased region" description="Basic and acidic residues" evidence="2">
    <location>
        <begin position="106"/>
        <end position="119"/>
    </location>
</feature>
<comment type="similarity">
    <text evidence="1">Belongs to the peptidase S8 family.</text>
</comment>
<proteinExistence type="inferred from homology"/>
<dbReference type="AlphaFoldDB" id="A0A9P9J3B0"/>
<dbReference type="OrthoDB" id="206201at2759"/>
<dbReference type="EMBL" id="JAGMUU010000009">
    <property type="protein sequence ID" value="KAH7145426.1"/>
    <property type="molecule type" value="Genomic_DNA"/>
</dbReference>
<protein>
    <recommendedName>
        <fullName evidence="3">Peptidase S8/S53 domain-containing protein</fullName>
    </recommendedName>
</protein>
<sequence>MIMDDVKWDADIISMSFGYPNNQIYGGAELEKAIEHADLNNVLLFAAASNSGANLHRAHPAREPAVLDVHATDSRGSRSKFSPTALANYRNIATVSEDAEPLFPIRRRDTQTKDGRVEPKSGTPFPTLILV</sequence>
<gene>
    <name evidence="4" type="ORF">B0J13DRAFT_322452</name>
</gene>
<evidence type="ECO:0000259" key="3">
    <source>
        <dbReference type="Pfam" id="PF00082"/>
    </source>
</evidence>
<reference evidence="4" key="1">
    <citation type="journal article" date="2021" name="Nat. Commun.">
        <title>Genetic determinants of endophytism in the Arabidopsis root mycobiome.</title>
        <authorList>
            <person name="Mesny F."/>
            <person name="Miyauchi S."/>
            <person name="Thiergart T."/>
            <person name="Pickel B."/>
            <person name="Atanasova L."/>
            <person name="Karlsson M."/>
            <person name="Huettel B."/>
            <person name="Barry K.W."/>
            <person name="Haridas S."/>
            <person name="Chen C."/>
            <person name="Bauer D."/>
            <person name="Andreopoulos W."/>
            <person name="Pangilinan J."/>
            <person name="LaButti K."/>
            <person name="Riley R."/>
            <person name="Lipzen A."/>
            <person name="Clum A."/>
            <person name="Drula E."/>
            <person name="Henrissat B."/>
            <person name="Kohler A."/>
            <person name="Grigoriev I.V."/>
            <person name="Martin F.M."/>
            <person name="Hacquard S."/>
        </authorList>
    </citation>
    <scope>NUCLEOTIDE SEQUENCE</scope>
    <source>
        <strain evidence="4">MPI-CAGE-AT-0021</strain>
    </source>
</reference>
<dbReference type="GO" id="GO:0006508">
    <property type="term" value="P:proteolysis"/>
    <property type="evidence" value="ECO:0007669"/>
    <property type="project" value="InterPro"/>
</dbReference>
<keyword evidence="5" id="KW-1185">Reference proteome</keyword>
<comment type="caution">
    <text evidence="1">Lacks conserved residue(s) required for the propagation of feature annotation.</text>
</comment>
<dbReference type="GO" id="GO:0004252">
    <property type="term" value="F:serine-type endopeptidase activity"/>
    <property type="evidence" value="ECO:0007669"/>
    <property type="project" value="InterPro"/>
</dbReference>
<feature type="domain" description="Peptidase S8/S53" evidence="3">
    <location>
        <begin position="9"/>
        <end position="84"/>
    </location>
</feature>
<evidence type="ECO:0000313" key="5">
    <source>
        <dbReference type="Proteomes" id="UP000717696"/>
    </source>
</evidence>
<dbReference type="Proteomes" id="UP000717696">
    <property type="component" value="Unassembled WGS sequence"/>
</dbReference>
<dbReference type="InterPro" id="IPR000209">
    <property type="entry name" value="Peptidase_S8/S53_dom"/>
</dbReference>
<dbReference type="InterPro" id="IPR036852">
    <property type="entry name" value="Peptidase_S8/S53_dom_sf"/>
</dbReference>
<evidence type="ECO:0000256" key="2">
    <source>
        <dbReference type="SAM" id="MobiDB-lite"/>
    </source>
</evidence>
<accession>A0A9P9J3B0</accession>